<dbReference type="PANTHER" id="PTHR20858:SF17">
    <property type="entry name" value="HYDROXYMETHYLPYRIMIDINE_PHOSPHOMETHYLPYRIMIDINE KINASE THI20-RELATED"/>
    <property type="match status" value="1"/>
</dbReference>
<keyword evidence="4" id="KW-0418">Kinase</keyword>
<comment type="caution">
    <text evidence="4">The sequence shown here is derived from an EMBL/GenBank/DDBJ whole genome shotgun (WGS) entry which is preliminary data.</text>
</comment>
<evidence type="ECO:0000256" key="1">
    <source>
        <dbReference type="ARBA" id="ARBA00004948"/>
    </source>
</evidence>
<reference evidence="4" key="1">
    <citation type="submission" date="2020-04" db="EMBL/GenBank/DDBJ databases">
        <authorList>
            <person name="Zhang T."/>
        </authorList>
    </citation>
    <scope>NUCLEOTIDE SEQUENCE</scope>
    <source>
        <strain evidence="4">HKST-UBA01</strain>
    </source>
</reference>
<accession>A0A956LZD9</accession>
<evidence type="ECO:0000313" key="5">
    <source>
        <dbReference type="Proteomes" id="UP000697710"/>
    </source>
</evidence>
<protein>
    <recommendedName>
        <fullName evidence="2">hydroxymethylpyrimidine kinase</fullName>
        <ecNumber evidence="2">2.7.1.49</ecNumber>
    </recommendedName>
</protein>
<feature type="non-terminal residue" evidence="4">
    <location>
        <position position="181"/>
    </location>
</feature>
<dbReference type="InterPro" id="IPR029056">
    <property type="entry name" value="Ribokinase-like"/>
</dbReference>
<dbReference type="Proteomes" id="UP000697710">
    <property type="component" value="Unassembled WGS sequence"/>
</dbReference>
<evidence type="ECO:0000259" key="3">
    <source>
        <dbReference type="Pfam" id="PF08543"/>
    </source>
</evidence>
<dbReference type="NCBIfam" id="TIGR00097">
    <property type="entry name" value="HMP-P_kinase"/>
    <property type="match status" value="1"/>
</dbReference>
<dbReference type="CDD" id="cd01169">
    <property type="entry name" value="HMPP_kinase"/>
    <property type="match status" value="1"/>
</dbReference>
<dbReference type="EC" id="2.7.1.49" evidence="2"/>
<dbReference type="Gene3D" id="3.40.1190.20">
    <property type="match status" value="1"/>
</dbReference>
<dbReference type="PANTHER" id="PTHR20858">
    <property type="entry name" value="PHOSPHOMETHYLPYRIMIDINE KINASE"/>
    <property type="match status" value="1"/>
</dbReference>
<organism evidence="4 5">
    <name type="scientific">Eiseniibacteriota bacterium</name>
    <dbReference type="NCBI Taxonomy" id="2212470"/>
    <lineage>
        <taxon>Bacteria</taxon>
        <taxon>Candidatus Eiseniibacteriota</taxon>
    </lineage>
</organism>
<proteinExistence type="predicted"/>
<feature type="domain" description="Pyridoxamine kinase/Phosphomethylpyrimidine kinase" evidence="3">
    <location>
        <begin position="28"/>
        <end position="180"/>
    </location>
</feature>
<sequence length="181" mass="18916">MRPASQGGPPGTALPQTLPVCLTIAGSDSGGGAGIQADLKTFHANAVFGISVLTAVTAQNTRAVTAAEDLSIPIIRAQLAAVFEDFPIAAMKTGMLSSAEIVAAIVRFLSERPPRPPLVVDPVMISKSGYALLAPDAVAAIRRQLLPLATLVTPNRHETELLAERPVRNEHDVDEAAARIL</sequence>
<reference evidence="4" key="2">
    <citation type="journal article" date="2021" name="Microbiome">
        <title>Successional dynamics and alternative stable states in a saline activated sludge microbial community over 9 years.</title>
        <authorList>
            <person name="Wang Y."/>
            <person name="Ye J."/>
            <person name="Ju F."/>
            <person name="Liu L."/>
            <person name="Boyd J.A."/>
            <person name="Deng Y."/>
            <person name="Parks D.H."/>
            <person name="Jiang X."/>
            <person name="Yin X."/>
            <person name="Woodcroft B.J."/>
            <person name="Tyson G.W."/>
            <person name="Hugenholtz P."/>
            <person name="Polz M.F."/>
            <person name="Zhang T."/>
        </authorList>
    </citation>
    <scope>NUCLEOTIDE SEQUENCE</scope>
    <source>
        <strain evidence="4">HKST-UBA01</strain>
    </source>
</reference>
<dbReference type="GO" id="GO:0009228">
    <property type="term" value="P:thiamine biosynthetic process"/>
    <property type="evidence" value="ECO:0007669"/>
    <property type="project" value="InterPro"/>
</dbReference>
<dbReference type="GO" id="GO:0008902">
    <property type="term" value="F:hydroxymethylpyrimidine kinase activity"/>
    <property type="evidence" value="ECO:0007669"/>
    <property type="project" value="UniProtKB-EC"/>
</dbReference>
<evidence type="ECO:0000313" key="4">
    <source>
        <dbReference type="EMBL" id="MCA9728266.1"/>
    </source>
</evidence>
<comment type="pathway">
    <text evidence="1">Cofactor biosynthesis; thiamine diphosphate biosynthesis.</text>
</comment>
<dbReference type="InterPro" id="IPR013749">
    <property type="entry name" value="PM/HMP-P_kinase-1"/>
</dbReference>
<name>A0A956LZD9_UNCEI</name>
<evidence type="ECO:0000256" key="2">
    <source>
        <dbReference type="ARBA" id="ARBA00012135"/>
    </source>
</evidence>
<dbReference type="InterPro" id="IPR004399">
    <property type="entry name" value="HMP/HMP-P_kinase_dom"/>
</dbReference>
<dbReference type="GO" id="GO:0008972">
    <property type="term" value="F:phosphomethylpyrimidine kinase activity"/>
    <property type="evidence" value="ECO:0007669"/>
    <property type="project" value="InterPro"/>
</dbReference>
<dbReference type="Pfam" id="PF08543">
    <property type="entry name" value="Phos_pyr_kin"/>
    <property type="match status" value="1"/>
</dbReference>
<dbReference type="EMBL" id="JAGQHR010000337">
    <property type="protein sequence ID" value="MCA9728266.1"/>
    <property type="molecule type" value="Genomic_DNA"/>
</dbReference>
<keyword evidence="4" id="KW-0808">Transferase</keyword>
<dbReference type="SUPFAM" id="SSF53613">
    <property type="entry name" value="Ribokinase-like"/>
    <property type="match status" value="1"/>
</dbReference>
<dbReference type="GO" id="GO:0005829">
    <property type="term" value="C:cytosol"/>
    <property type="evidence" value="ECO:0007669"/>
    <property type="project" value="TreeGrafter"/>
</dbReference>
<dbReference type="AlphaFoldDB" id="A0A956LZD9"/>
<gene>
    <name evidence="4" type="primary">thiD</name>
    <name evidence="4" type="ORF">KC729_11325</name>
</gene>